<name>A0A0Q9YXZ0_9GAMM</name>
<feature type="domain" description="3-dehydroquinate synthase C-terminal" evidence="22">
    <location>
        <begin position="182"/>
        <end position="325"/>
    </location>
</feature>
<comment type="similarity">
    <text evidence="7 19">Belongs to the sugar phosphate cyclases superfamily. Dehydroquinate synthase family.</text>
</comment>
<dbReference type="GO" id="GO:0009073">
    <property type="term" value="P:aromatic amino acid family biosynthetic process"/>
    <property type="evidence" value="ECO:0007669"/>
    <property type="project" value="UniProtKB-KW"/>
</dbReference>
<keyword evidence="12 19" id="KW-0479">Metal-binding</keyword>
<comment type="pathway">
    <text evidence="6 19">Metabolic intermediate biosynthesis; chorismate biosynthesis; chorismate from D-erythrose 4-phosphate and phosphoenolpyruvate: step 2/7.</text>
</comment>
<evidence type="ECO:0000256" key="8">
    <source>
        <dbReference type="ARBA" id="ARBA00013031"/>
    </source>
</evidence>
<evidence type="ECO:0000256" key="17">
    <source>
        <dbReference type="ARBA" id="ARBA00023239"/>
    </source>
</evidence>
<dbReference type="Gene3D" id="1.20.1090.10">
    <property type="entry name" value="Dehydroquinate synthase-like - alpha domain"/>
    <property type="match status" value="1"/>
</dbReference>
<evidence type="ECO:0000256" key="4">
    <source>
        <dbReference type="ARBA" id="ARBA00003485"/>
    </source>
</evidence>
<accession>A0A0Q9YXZ0</accession>
<comment type="cofactor">
    <cofactor evidence="19">
        <name>Co(2+)</name>
        <dbReference type="ChEBI" id="CHEBI:48828"/>
    </cofactor>
    <cofactor evidence="19">
        <name>Zn(2+)</name>
        <dbReference type="ChEBI" id="CHEBI:29105"/>
    </cofactor>
    <text evidence="19">Binds 1 divalent metal cation per subunit. Can use either Co(2+) or Zn(2+).</text>
</comment>
<dbReference type="InterPro" id="IPR030963">
    <property type="entry name" value="DHQ_synth_fam"/>
</dbReference>
<keyword evidence="15 19" id="KW-0520">NAD</keyword>
<protein>
    <recommendedName>
        <fullName evidence="9 19">3-dehydroquinate synthase</fullName>
        <shortName evidence="19">DHQS</shortName>
        <ecNumber evidence="8 19">4.2.3.4</ecNumber>
    </recommendedName>
</protein>
<keyword evidence="10 19" id="KW-0963">Cytoplasm</keyword>
<evidence type="ECO:0000256" key="12">
    <source>
        <dbReference type="ARBA" id="ARBA00022723"/>
    </source>
</evidence>
<evidence type="ECO:0000259" key="21">
    <source>
        <dbReference type="Pfam" id="PF01761"/>
    </source>
</evidence>
<gene>
    <name evidence="19 23" type="primary">aroB</name>
    <name evidence="23" type="ORF">HT99x_01931</name>
</gene>
<keyword evidence="17 19" id="KW-0456">Lyase</keyword>
<dbReference type="STRING" id="295108.HT99x_01931"/>
<comment type="caution">
    <text evidence="19">Lacks conserved residue(s) required for the propagation of feature annotation.</text>
</comment>
<keyword evidence="20" id="KW-1133">Transmembrane helix</keyword>
<reference evidence="23" key="1">
    <citation type="submission" date="2015-09" db="EMBL/GenBank/DDBJ databases">
        <title>Draft Genome Sequences of Two Novel Amoeba-resistant Intranuclear Bacteria, Candidatus Berkiella cookevillensis and Candidatus Berkiella aquae.</title>
        <authorList>
            <person name="Mehari Y.T."/>
            <person name="Arivett B.A."/>
            <person name="Farone A.L."/>
            <person name="Gunderson J.H."/>
            <person name="Farone M.B."/>
        </authorList>
    </citation>
    <scope>NUCLEOTIDE SEQUENCE [LARGE SCALE GENOMIC DNA]</scope>
    <source>
        <strain evidence="23">HT99</strain>
    </source>
</reference>
<evidence type="ECO:0000256" key="18">
    <source>
        <dbReference type="ARBA" id="ARBA00023285"/>
    </source>
</evidence>
<dbReference type="GO" id="GO:0000166">
    <property type="term" value="F:nucleotide binding"/>
    <property type="evidence" value="ECO:0007669"/>
    <property type="project" value="UniProtKB-KW"/>
</dbReference>
<dbReference type="Pfam" id="PF01761">
    <property type="entry name" value="DHQ_synthase"/>
    <property type="match status" value="1"/>
</dbReference>
<dbReference type="PIRSF" id="PIRSF001455">
    <property type="entry name" value="DHQ_synth"/>
    <property type="match status" value="1"/>
</dbReference>
<dbReference type="InterPro" id="IPR056179">
    <property type="entry name" value="DHQS_C"/>
</dbReference>
<dbReference type="SUPFAM" id="SSF56796">
    <property type="entry name" value="Dehydroquinate synthase-like"/>
    <property type="match status" value="1"/>
</dbReference>
<dbReference type="PANTHER" id="PTHR43622:SF7">
    <property type="entry name" value="3-DEHYDROQUINATE SYNTHASE, CHLOROPLASTIC"/>
    <property type="match status" value="1"/>
</dbReference>
<dbReference type="UniPathway" id="UPA00053">
    <property type="reaction ID" value="UER00085"/>
</dbReference>
<dbReference type="GO" id="GO:0005737">
    <property type="term" value="C:cytoplasm"/>
    <property type="evidence" value="ECO:0007669"/>
    <property type="project" value="UniProtKB-SubCell"/>
</dbReference>
<evidence type="ECO:0000256" key="2">
    <source>
        <dbReference type="ARBA" id="ARBA00001911"/>
    </source>
</evidence>
<keyword evidence="11 19" id="KW-0028">Amino-acid biosynthesis</keyword>
<evidence type="ECO:0000256" key="16">
    <source>
        <dbReference type="ARBA" id="ARBA00023141"/>
    </source>
</evidence>
<dbReference type="Pfam" id="PF24621">
    <property type="entry name" value="DHQS_C"/>
    <property type="match status" value="1"/>
</dbReference>
<feature type="binding site" evidence="19">
    <location>
        <position position="248"/>
    </location>
    <ligand>
        <name>Zn(2+)</name>
        <dbReference type="ChEBI" id="CHEBI:29105"/>
    </ligand>
</feature>
<comment type="subcellular location">
    <subcellularLocation>
        <location evidence="5 19">Cytoplasm</location>
    </subcellularLocation>
</comment>
<keyword evidence="14 19" id="KW-0862">Zinc</keyword>
<evidence type="ECO:0000256" key="14">
    <source>
        <dbReference type="ARBA" id="ARBA00022833"/>
    </source>
</evidence>
<keyword evidence="18 19" id="KW-0170">Cobalt</keyword>
<feature type="binding site" evidence="19">
    <location>
        <position position="152"/>
    </location>
    <ligand>
        <name>NAD(+)</name>
        <dbReference type="ChEBI" id="CHEBI:57540"/>
    </ligand>
</feature>
<dbReference type="HAMAP" id="MF_00110">
    <property type="entry name" value="DHQ_synthase"/>
    <property type="match status" value="1"/>
</dbReference>
<dbReference type="GO" id="GO:0003856">
    <property type="term" value="F:3-dehydroquinate synthase activity"/>
    <property type="evidence" value="ECO:0007669"/>
    <property type="project" value="UniProtKB-UniRule"/>
</dbReference>
<dbReference type="PANTHER" id="PTHR43622">
    <property type="entry name" value="3-DEHYDROQUINATE SYNTHASE"/>
    <property type="match status" value="1"/>
</dbReference>
<feature type="binding site" evidence="19">
    <location>
        <begin position="130"/>
        <end position="131"/>
    </location>
    <ligand>
        <name>NAD(+)</name>
        <dbReference type="ChEBI" id="CHEBI:57540"/>
    </ligand>
</feature>
<dbReference type="GO" id="GO:0009423">
    <property type="term" value="P:chorismate biosynthetic process"/>
    <property type="evidence" value="ECO:0007669"/>
    <property type="project" value="UniProtKB-UniRule"/>
</dbReference>
<dbReference type="GO" id="GO:0046872">
    <property type="term" value="F:metal ion binding"/>
    <property type="evidence" value="ECO:0007669"/>
    <property type="project" value="UniProtKB-KW"/>
</dbReference>
<keyword evidence="20" id="KW-0812">Transmembrane</keyword>
<dbReference type="InterPro" id="IPR030960">
    <property type="entry name" value="DHQS/DOIS_N"/>
</dbReference>
<dbReference type="InterPro" id="IPR016037">
    <property type="entry name" value="DHQ_synth_AroB"/>
</dbReference>
<feature type="domain" description="3-dehydroquinate synthase N-terminal" evidence="21">
    <location>
        <begin position="69"/>
        <end position="180"/>
    </location>
</feature>
<feature type="binding site" evidence="19">
    <location>
        <position position="265"/>
    </location>
    <ligand>
        <name>Zn(2+)</name>
        <dbReference type="ChEBI" id="CHEBI:29105"/>
    </ligand>
</feature>
<dbReference type="FunFam" id="3.40.50.1970:FF:000007">
    <property type="entry name" value="Pentafunctional AROM polypeptide"/>
    <property type="match status" value="1"/>
</dbReference>
<evidence type="ECO:0000256" key="3">
    <source>
        <dbReference type="ARBA" id="ARBA00001947"/>
    </source>
</evidence>
<comment type="function">
    <text evidence="4 19">Catalyzes the conversion of 3-deoxy-D-arabino-heptulosonate 7-phosphate (DAHP) to dehydroquinate (DHQ).</text>
</comment>
<evidence type="ECO:0000256" key="6">
    <source>
        <dbReference type="ARBA" id="ARBA00004661"/>
    </source>
</evidence>
<dbReference type="EMBL" id="LKAJ01000007">
    <property type="protein sequence ID" value="KRG21011.1"/>
    <property type="molecule type" value="Genomic_DNA"/>
</dbReference>
<evidence type="ECO:0000259" key="22">
    <source>
        <dbReference type="Pfam" id="PF24621"/>
    </source>
</evidence>
<proteinExistence type="inferred from homology"/>
<comment type="cofactor">
    <cofactor evidence="2 19">
        <name>NAD(+)</name>
        <dbReference type="ChEBI" id="CHEBI:57540"/>
    </cofactor>
</comment>
<keyword evidence="20" id="KW-0472">Membrane</keyword>
<dbReference type="Gene3D" id="3.40.50.1970">
    <property type="match status" value="1"/>
</dbReference>
<dbReference type="NCBIfam" id="TIGR01357">
    <property type="entry name" value="aroB"/>
    <property type="match status" value="1"/>
</dbReference>
<evidence type="ECO:0000256" key="15">
    <source>
        <dbReference type="ARBA" id="ARBA00023027"/>
    </source>
</evidence>
<evidence type="ECO:0000256" key="9">
    <source>
        <dbReference type="ARBA" id="ARBA00017684"/>
    </source>
</evidence>
<feature type="binding site" evidence="19">
    <location>
        <begin position="170"/>
        <end position="173"/>
    </location>
    <ligand>
        <name>NAD(+)</name>
        <dbReference type="ChEBI" id="CHEBI:57540"/>
    </ligand>
</feature>
<comment type="cofactor">
    <cofactor evidence="3">
        <name>Zn(2+)</name>
        <dbReference type="ChEBI" id="CHEBI:29105"/>
    </cofactor>
</comment>
<evidence type="ECO:0000256" key="20">
    <source>
        <dbReference type="SAM" id="Phobius"/>
    </source>
</evidence>
<feature type="transmembrane region" description="Helical" evidence="20">
    <location>
        <begin position="268"/>
        <end position="291"/>
    </location>
</feature>
<keyword evidence="16 19" id="KW-0057">Aromatic amino acid biosynthesis</keyword>
<dbReference type="PATRIC" id="fig|1590043.3.peg.1969"/>
<dbReference type="GO" id="GO:0008652">
    <property type="term" value="P:amino acid biosynthetic process"/>
    <property type="evidence" value="ECO:0007669"/>
    <property type="project" value="UniProtKB-KW"/>
</dbReference>
<evidence type="ECO:0000256" key="5">
    <source>
        <dbReference type="ARBA" id="ARBA00004496"/>
    </source>
</evidence>
<evidence type="ECO:0000256" key="10">
    <source>
        <dbReference type="ARBA" id="ARBA00022490"/>
    </source>
</evidence>
<organism evidence="23">
    <name type="scientific">Candidatus Berkiella aquae</name>
    <dbReference type="NCBI Taxonomy" id="295108"/>
    <lineage>
        <taxon>Bacteria</taxon>
        <taxon>Pseudomonadati</taxon>
        <taxon>Pseudomonadota</taxon>
        <taxon>Gammaproteobacteria</taxon>
        <taxon>Candidatus Berkiellales</taxon>
        <taxon>Candidatus Berkiellaceae</taxon>
        <taxon>Candidatus Berkiella</taxon>
    </lineage>
</organism>
<dbReference type="AlphaFoldDB" id="A0A0Q9YXZ0"/>
<evidence type="ECO:0000256" key="11">
    <source>
        <dbReference type="ARBA" id="ARBA00022605"/>
    </source>
</evidence>
<evidence type="ECO:0000256" key="19">
    <source>
        <dbReference type="HAMAP-Rule" id="MF_00110"/>
    </source>
</evidence>
<evidence type="ECO:0000256" key="1">
    <source>
        <dbReference type="ARBA" id="ARBA00001393"/>
    </source>
</evidence>
<keyword evidence="13 19" id="KW-0547">Nucleotide-binding</keyword>
<evidence type="ECO:0000256" key="7">
    <source>
        <dbReference type="ARBA" id="ARBA00005412"/>
    </source>
</evidence>
<feature type="binding site" evidence="19">
    <location>
        <position position="143"/>
    </location>
    <ligand>
        <name>NAD(+)</name>
        <dbReference type="ChEBI" id="CHEBI:57540"/>
    </ligand>
</feature>
<sequence>MTEPIWVNMPAKAYPIFVGYDLLAQPNLFQSHLHKAVCVVSHPEIAASYFPLLEQTLQKAGARKITSLLLPAGDAHKTLAFAEKIWSFLSNLHYHRDTTLIALGGGMIGDLVGYSGACYMRGLDVIQCPTSLLAQVDAAIGGKTAVNLQNSKNLIGLFHQPRMVLSDLNTLQTLPNREFIAGLAELIKYGVILDAALFEWLETHIVEILARKPQALERAVVWASQIKADIVAKDEKDQNLRAVLNFGHTIAHAIESIYHYEKYLHGEAVAMGMIIAMQLSLALGLISANLLDRLIALLTKAGLPIFLPDGITLEAILAKIQLDKKHSQGQIRWVLVEALGQAQLRENVPLPMIYDVLKASGASM</sequence>
<comment type="caution">
    <text evidence="23">The sequence shown here is derived from an EMBL/GenBank/DDBJ whole genome shotgun (WGS) entry which is preliminary data.</text>
</comment>
<feature type="binding site" evidence="19">
    <location>
        <position position="185"/>
    </location>
    <ligand>
        <name>Zn(2+)</name>
        <dbReference type="ChEBI" id="CHEBI:29105"/>
    </ligand>
</feature>
<dbReference type="CDD" id="cd08195">
    <property type="entry name" value="DHQS"/>
    <property type="match status" value="1"/>
</dbReference>
<dbReference type="InterPro" id="IPR050071">
    <property type="entry name" value="Dehydroquinate_synthase"/>
</dbReference>
<comment type="catalytic activity">
    <reaction evidence="1 19">
        <text>7-phospho-2-dehydro-3-deoxy-D-arabino-heptonate = 3-dehydroquinate + phosphate</text>
        <dbReference type="Rhea" id="RHEA:21968"/>
        <dbReference type="ChEBI" id="CHEBI:32364"/>
        <dbReference type="ChEBI" id="CHEBI:43474"/>
        <dbReference type="ChEBI" id="CHEBI:58394"/>
        <dbReference type="EC" id="4.2.3.4"/>
    </reaction>
</comment>
<evidence type="ECO:0000313" key="23">
    <source>
        <dbReference type="EMBL" id="KRG21011.1"/>
    </source>
</evidence>
<dbReference type="EC" id="4.2.3.4" evidence="8 19"/>
<evidence type="ECO:0000256" key="13">
    <source>
        <dbReference type="ARBA" id="ARBA00022741"/>
    </source>
</evidence>